<name>A0A6J8BHT6_MYTCO</name>
<sequence>MCNFSFLTFLTDTGRFYEAGIQVTSVASKITVKLNDFTTIPVQFSQTPVSVYWVHQNLNGSKTTVTIDGIKYSNSPITDLTLVLVGPNDWGFYDCFASDGVDINHLEQPVLLFQSGTPSVTSSMTSLDIDPIGQTIELNSVYSDIHIPSDPNIKPDVTWLHCDISDICSRIDKGDTLKYSGSNATHPSLTILNYAEDDFGTYWCQVKNEVGTSSSYEIKLTGTVNATVETTTIPDSTLTSNVTTGQCGGYNSDVKAIFIQYAGAKGSIGYIEDKINVPSSIRCALYCLQCDNCNGYNYQKTTGTCQLLQSLLSNYVTSNSWDFFFQQM</sequence>
<dbReference type="SMART" id="SM00409">
    <property type="entry name" value="IG"/>
    <property type="match status" value="2"/>
</dbReference>
<organism evidence="3 4">
    <name type="scientific">Mytilus coruscus</name>
    <name type="common">Sea mussel</name>
    <dbReference type="NCBI Taxonomy" id="42192"/>
    <lineage>
        <taxon>Eukaryota</taxon>
        <taxon>Metazoa</taxon>
        <taxon>Spiralia</taxon>
        <taxon>Lophotrochozoa</taxon>
        <taxon>Mollusca</taxon>
        <taxon>Bivalvia</taxon>
        <taxon>Autobranchia</taxon>
        <taxon>Pteriomorphia</taxon>
        <taxon>Mytilida</taxon>
        <taxon>Mytiloidea</taxon>
        <taxon>Mytilidae</taxon>
        <taxon>Mytilinae</taxon>
        <taxon>Mytilus</taxon>
    </lineage>
</organism>
<dbReference type="Proteomes" id="UP000507470">
    <property type="component" value="Unassembled WGS sequence"/>
</dbReference>
<dbReference type="InterPro" id="IPR003599">
    <property type="entry name" value="Ig_sub"/>
</dbReference>
<dbReference type="PROSITE" id="PS50948">
    <property type="entry name" value="PAN"/>
    <property type="match status" value="1"/>
</dbReference>
<dbReference type="InterPro" id="IPR013098">
    <property type="entry name" value="Ig_I-set"/>
</dbReference>
<dbReference type="AlphaFoldDB" id="A0A6J8BHT6"/>
<dbReference type="EMBL" id="CACVKT020003379">
    <property type="protein sequence ID" value="CAC5383475.1"/>
    <property type="molecule type" value="Genomic_DNA"/>
</dbReference>
<dbReference type="Pfam" id="PF07679">
    <property type="entry name" value="I-set"/>
    <property type="match status" value="1"/>
</dbReference>
<evidence type="ECO:0008006" key="5">
    <source>
        <dbReference type="Google" id="ProtNLM"/>
    </source>
</evidence>
<evidence type="ECO:0000259" key="2">
    <source>
        <dbReference type="PROSITE" id="PS50948"/>
    </source>
</evidence>
<accession>A0A6J8BHT6</accession>
<dbReference type="InterPro" id="IPR007110">
    <property type="entry name" value="Ig-like_dom"/>
</dbReference>
<dbReference type="PROSITE" id="PS50835">
    <property type="entry name" value="IG_LIKE"/>
    <property type="match status" value="1"/>
</dbReference>
<reference evidence="3 4" key="1">
    <citation type="submission" date="2020-06" db="EMBL/GenBank/DDBJ databases">
        <authorList>
            <person name="Li R."/>
            <person name="Bekaert M."/>
        </authorList>
    </citation>
    <scope>NUCLEOTIDE SEQUENCE [LARGE SCALE GENOMIC DNA]</scope>
    <source>
        <strain evidence="4">wild</strain>
    </source>
</reference>
<dbReference type="Gene3D" id="2.60.40.10">
    <property type="entry name" value="Immunoglobulins"/>
    <property type="match status" value="1"/>
</dbReference>
<feature type="domain" description="Ig-like" evidence="1">
    <location>
        <begin position="118"/>
        <end position="221"/>
    </location>
</feature>
<keyword evidence="4" id="KW-1185">Reference proteome</keyword>
<dbReference type="CDD" id="cd00096">
    <property type="entry name" value="Ig"/>
    <property type="match status" value="1"/>
</dbReference>
<dbReference type="InterPro" id="IPR003609">
    <property type="entry name" value="Pan_app"/>
</dbReference>
<dbReference type="OrthoDB" id="6085115at2759"/>
<evidence type="ECO:0000313" key="3">
    <source>
        <dbReference type="EMBL" id="CAC5383475.1"/>
    </source>
</evidence>
<dbReference type="InterPro" id="IPR013783">
    <property type="entry name" value="Ig-like_fold"/>
</dbReference>
<protein>
    <recommendedName>
        <fullName evidence="5">Ig-like domain-containing protein</fullName>
    </recommendedName>
</protein>
<evidence type="ECO:0000259" key="1">
    <source>
        <dbReference type="PROSITE" id="PS50835"/>
    </source>
</evidence>
<feature type="domain" description="Apple" evidence="2">
    <location>
        <begin position="247"/>
        <end position="328"/>
    </location>
</feature>
<evidence type="ECO:0000313" key="4">
    <source>
        <dbReference type="Proteomes" id="UP000507470"/>
    </source>
</evidence>
<proteinExistence type="predicted"/>
<dbReference type="InterPro" id="IPR036179">
    <property type="entry name" value="Ig-like_dom_sf"/>
</dbReference>
<dbReference type="SUPFAM" id="SSF48726">
    <property type="entry name" value="Immunoglobulin"/>
    <property type="match status" value="1"/>
</dbReference>
<dbReference type="Pfam" id="PF00024">
    <property type="entry name" value="PAN_1"/>
    <property type="match status" value="1"/>
</dbReference>
<gene>
    <name evidence="3" type="ORF">MCOR_19217</name>
</gene>